<dbReference type="InterPro" id="IPR052345">
    <property type="entry name" value="Rad_response_metalloprotease"/>
</dbReference>
<evidence type="ECO:0000259" key="1">
    <source>
        <dbReference type="Pfam" id="PF06114"/>
    </source>
</evidence>
<gene>
    <name evidence="2" type="ORF">B1R32_11853</name>
</gene>
<evidence type="ECO:0000313" key="2">
    <source>
        <dbReference type="EMBL" id="PQV62955.1"/>
    </source>
</evidence>
<keyword evidence="3" id="KW-1185">Reference proteome</keyword>
<dbReference type="RefSeq" id="WP_123580801.1">
    <property type="nucleotide sequence ID" value="NZ_NIGF01000018.1"/>
</dbReference>
<dbReference type="Pfam" id="PF06114">
    <property type="entry name" value="Peptidase_M78"/>
    <property type="match status" value="1"/>
</dbReference>
<sequence>MATKTKSMTVNLEPTVLKWARERAGLTVEDLARNFTRPEKVEAWEESGQLTFKQAEKLAQKTYTPFGYLYLSNPPEVTLPIRDFRTIEGQPIATPSVDLVETVDAVILRQQWYRDYAISNGENQLSFVGSLSINEDIVTSARQICDYFGLETKTRTQARNYEEALDVQRQCLEGHGVLVMQSGIVGENTHRALNVEEFRGFALADPYAPVIFINSKDFKAAQMFTLMHELVHICLGVSGVSNLTKTYAPNREVEIFCNAVAAEILVPEDELRNKIPAAMDKGGLDALMRYFKVSLLVILRRLRDLGLITGQNFETWYGEAIARFQAKAEATGGGGNYYNTKISRLGKRFLSAVVENAIDGRIGYKEAFRLLGLGNVQTFRNLAREMDFQP</sequence>
<protein>
    <submittedName>
        <fullName evidence="2">Zn-dependent peptidase ImmA, M78 family</fullName>
    </submittedName>
</protein>
<name>A0A2S8SQ82_9BACT</name>
<dbReference type="InParanoid" id="A0A2S8SQ82"/>
<dbReference type="PANTHER" id="PTHR43236">
    <property type="entry name" value="ANTITOXIN HIGA1"/>
    <property type="match status" value="1"/>
</dbReference>
<dbReference type="InterPro" id="IPR010359">
    <property type="entry name" value="IrrE_HExxH"/>
</dbReference>
<proteinExistence type="predicted"/>
<evidence type="ECO:0000313" key="3">
    <source>
        <dbReference type="Proteomes" id="UP000237684"/>
    </source>
</evidence>
<accession>A0A2S8SQ82</accession>
<reference evidence="2 3" key="1">
    <citation type="journal article" date="2018" name="Syst. Appl. Microbiol.">
        <title>Abditibacterium utsteinense sp. nov., the first cultivated member of candidate phylum FBP, isolated from ice-free Antarctic soil samples.</title>
        <authorList>
            <person name="Tahon G."/>
            <person name="Tytgat B."/>
            <person name="Lebbe L."/>
            <person name="Carlier A."/>
            <person name="Willems A."/>
        </authorList>
    </citation>
    <scope>NUCLEOTIDE SEQUENCE [LARGE SCALE GENOMIC DNA]</scope>
    <source>
        <strain evidence="2 3">LMG 29911</strain>
    </source>
</reference>
<dbReference type="Proteomes" id="UP000237684">
    <property type="component" value="Unassembled WGS sequence"/>
</dbReference>
<dbReference type="AlphaFoldDB" id="A0A2S8SQ82"/>
<dbReference type="Gene3D" id="1.10.10.2910">
    <property type="match status" value="1"/>
</dbReference>
<feature type="domain" description="IrrE N-terminal-like" evidence="1">
    <location>
        <begin position="175"/>
        <end position="302"/>
    </location>
</feature>
<organism evidence="2 3">
    <name type="scientific">Abditibacterium utsteinense</name>
    <dbReference type="NCBI Taxonomy" id="1960156"/>
    <lineage>
        <taxon>Bacteria</taxon>
        <taxon>Pseudomonadati</taxon>
        <taxon>Abditibacteriota</taxon>
        <taxon>Abditibacteriia</taxon>
        <taxon>Abditibacteriales</taxon>
        <taxon>Abditibacteriaceae</taxon>
        <taxon>Abditibacterium</taxon>
    </lineage>
</organism>
<dbReference type="PANTHER" id="PTHR43236:SF2">
    <property type="entry name" value="BLL0069 PROTEIN"/>
    <property type="match status" value="1"/>
</dbReference>
<dbReference type="EMBL" id="NIGF01000018">
    <property type="protein sequence ID" value="PQV62955.1"/>
    <property type="molecule type" value="Genomic_DNA"/>
</dbReference>
<comment type="caution">
    <text evidence="2">The sequence shown here is derived from an EMBL/GenBank/DDBJ whole genome shotgun (WGS) entry which is preliminary data.</text>
</comment>